<organism evidence="1 2">
    <name type="scientific">Stichopus japonicus</name>
    <name type="common">Sea cucumber</name>
    <dbReference type="NCBI Taxonomy" id="307972"/>
    <lineage>
        <taxon>Eukaryota</taxon>
        <taxon>Metazoa</taxon>
        <taxon>Echinodermata</taxon>
        <taxon>Eleutherozoa</taxon>
        <taxon>Echinozoa</taxon>
        <taxon>Holothuroidea</taxon>
        <taxon>Aspidochirotacea</taxon>
        <taxon>Aspidochirotida</taxon>
        <taxon>Stichopodidae</taxon>
        <taxon>Apostichopus</taxon>
    </lineage>
</organism>
<dbReference type="OrthoDB" id="6142716at2759"/>
<name>A0A2G8JUY0_STIJA</name>
<dbReference type="AlphaFoldDB" id="A0A2G8JUY0"/>
<dbReference type="PANTHER" id="PTHR47456">
    <property type="entry name" value="PHD-TYPE DOMAIN-CONTAINING PROTEIN"/>
    <property type="match status" value="1"/>
</dbReference>
<dbReference type="STRING" id="307972.A0A2G8JUY0"/>
<sequence>MEETANFQGNENQPWSGGMHHQLSAETICEVARRHSFHTQDIIEELSMPIDPRITCKVQEYVMEGFQSSALINSLLETFCRGEVSIMEQHGATPVTALNIIREWNPGWPPSYFMVDNCQAEINALEIPFPDCKVILCDFHREQAWIRWMRASKHGLLGASDDILLLLRRIAQATTQESCDAALAKLHISSYWRDNKTFREWIHNTWLKNAQKWAWIYRQDRFNMNINTNNGIECQNRTLKYIECNLKATSVYRSYNASIPRFLQNRPKEFILHCVKRLSSAVDCRIQRAGNSFKVCSFSEHNKEYEVTLGNDESIPSCQCYD</sequence>
<protein>
    <submittedName>
        <fullName evidence="1">Uncharacterized protein</fullName>
    </submittedName>
</protein>
<reference evidence="1 2" key="1">
    <citation type="journal article" date="2017" name="PLoS Biol.">
        <title>The sea cucumber genome provides insights into morphological evolution and visceral regeneration.</title>
        <authorList>
            <person name="Zhang X."/>
            <person name="Sun L."/>
            <person name="Yuan J."/>
            <person name="Sun Y."/>
            <person name="Gao Y."/>
            <person name="Zhang L."/>
            <person name="Li S."/>
            <person name="Dai H."/>
            <person name="Hamel J.F."/>
            <person name="Liu C."/>
            <person name="Yu Y."/>
            <person name="Liu S."/>
            <person name="Lin W."/>
            <person name="Guo K."/>
            <person name="Jin S."/>
            <person name="Xu P."/>
            <person name="Storey K.B."/>
            <person name="Huan P."/>
            <person name="Zhang T."/>
            <person name="Zhou Y."/>
            <person name="Zhang J."/>
            <person name="Lin C."/>
            <person name="Li X."/>
            <person name="Xing L."/>
            <person name="Huo D."/>
            <person name="Sun M."/>
            <person name="Wang L."/>
            <person name="Mercier A."/>
            <person name="Li F."/>
            <person name="Yang H."/>
            <person name="Xiang J."/>
        </authorList>
    </citation>
    <scope>NUCLEOTIDE SEQUENCE [LARGE SCALE GENOMIC DNA]</scope>
    <source>
        <strain evidence="1">Shaxun</strain>
        <tissue evidence="1">Muscle</tissue>
    </source>
</reference>
<proteinExistence type="predicted"/>
<evidence type="ECO:0000313" key="2">
    <source>
        <dbReference type="Proteomes" id="UP000230750"/>
    </source>
</evidence>
<comment type="caution">
    <text evidence="1">The sequence shown here is derived from an EMBL/GenBank/DDBJ whole genome shotgun (WGS) entry which is preliminary data.</text>
</comment>
<accession>A0A2G8JUY0</accession>
<dbReference type="PANTHER" id="PTHR47456:SF5">
    <property type="match status" value="1"/>
</dbReference>
<gene>
    <name evidence="1" type="ORF">BSL78_23659</name>
</gene>
<evidence type="ECO:0000313" key="1">
    <source>
        <dbReference type="EMBL" id="PIK39505.1"/>
    </source>
</evidence>
<keyword evidence="2" id="KW-1185">Reference proteome</keyword>
<dbReference type="EMBL" id="MRZV01001232">
    <property type="protein sequence ID" value="PIK39505.1"/>
    <property type="molecule type" value="Genomic_DNA"/>
</dbReference>
<dbReference type="Proteomes" id="UP000230750">
    <property type="component" value="Unassembled WGS sequence"/>
</dbReference>